<accession>A0ABX8CIS0</accession>
<dbReference type="InterPro" id="IPR001509">
    <property type="entry name" value="Epimerase_deHydtase"/>
</dbReference>
<evidence type="ECO:0000313" key="2">
    <source>
        <dbReference type="EMBL" id="QVI18743.1"/>
    </source>
</evidence>
<dbReference type="Proteomes" id="UP000683310">
    <property type="component" value="Chromosome"/>
</dbReference>
<name>A0ABX8CIS0_9NOCA</name>
<gene>
    <name evidence="2" type="ORF">KHQ06_19585</name>
</gene>
<evidence type="ECO:0000259" key="1">
    <source>
        <dbReference type="Pfam" id="PF01370"/>
    </source>
</evidence>
<feature type="domain" description="NAD-dependent epimerase/dehydratase" evidence="1">
    <location>
        <begin position="5"/>
        <end position="230"/>
    </location>
</feature>
<dbReference type="Gene3D" id="3.40.50.720">
    <property type="entry name" value="NAD(P)-binding Rossmann-like Domain"/>
    <property type="match status" value="1"/>
</dbReference>
<protein>
    <submittedName>
        <fullName evidence="2">NAD-dependent epimerase/dehydratase family protein</fullName>
    </submittedName>
</protein>
<dbReference type="PANTHER" id="PTHR48079:SF6">
    <property type="entry name" value="NAD(P)-BINDING DOMAIN-CONTAINING PROTEIN-RELATED"/>
    <property type="match status" value="1"/>
</dbReference>
<evidence type="ECO:0000313" key="3">
    <source>
        <dbReference type="Proteomes" id="UP000683310"/>
    </source>
</evidence>
<reference evidence="2 3" key="1">
    <citation type="submission" date="2021-04" db="EMBL/GenBank/DDBJ databases">
        <title>Nocardia tengchongensis.</title>
        <authorList>
            <person name="Zhuang k."/>
            <person name="Ran Y."/>
            <person name="Li W."/>
        </authorList>
    </citation>
    <scope>NUCLEOTIDE SEQUENCE [LARGE SCALE GENOMIC DNA]</scope>
    <source>
        <strain evidence="2 3">CFH S0057</strain>
    </source>
</reference>
<dbReference type="InterPro" id="IPR036291">
    <property type="entry name" value="NAD(P)-bd_dom_sf"/>
</dbReference>
<proteinExistence type="predicted"/>
<keyword evidence="3" id="KW-1185">Reference proteome</keyword>
<dbReference type="Pfam" id="PF01370">
    <property type="entry name" value="Epimerase"/>
    <property type="match status" value="1"/>
</dbReference>
<dbReference type="PANTHER" id="PTHR48079">
    <property type="entry name" value="PROTEIN YEEZ"/>
    <property type="match status" value="1"/>
</dbReference>
<dbReference type="InterPro" id="IPR051783">
    <property type="entry name" value="NAD(P)-dependent_oxidoreduct"/>
</dbReference>
<sequence length="329" mass="35815">MKIGVTGAAGFVGTNLIDALVAEGHDVVAIDRVRNPRVQSDQVGWVEGDVLNPDSMRRALEGVDQVYHLVAMITLRMEDPLAWRVNTEGVRHVAEAALAVGARRFVHVSSVHSFDQEICGPVLDETSPRSERPEIPVYDRSKWAGEQELRKVIDKGLDATICNPTGIWGPVEYATGKWSRLNGIARDAARGLVPAFISDAAFDIVDVRDVVAGAMLAAEKGRTGENYLLGGDYRPLIQWVRLNARVAGRRGPRIGFPLSILSGIMPVAEPICAALGSDVLSQAMLNALSAAPRVDYSKAKHELGYEPHTLEQSVRDFVSFLVQSGQMDR</sequence>
<organism evidence="2 3">
    <name type="scientific">Nocardia tengchongensis</name>
    <dbReference type="NCBI Taxonomy" id="2055889"/>
    <lineage>
        <taxon>Bacteria</taxon>
        <taxon>Bacillati</taxon>
        <taxon>Actinomycetota</taxon>
        <taxon>Actinomycetes</taxon>
        <taxon>Mycobacteriales</taxon>
        <taxon>Nocardiaceae</taxon>
        <taxon>Nocardia</taxon>
    </lineage>
</organism>
<dbReference type="EMBL" id="CP074371">
    <property type="protein sequence ID" value="QVI18743.1"/>
    <property type="molecule type" value="Genomic_DNA"/>
</dbReference>
<dbReference type="SUPFAM" id="SSF51735">
    <property type="entry name" value="NAD(P)-binding Rossmann-fold domains"/>
    <property type="match status" value="1"/>
</dbReference>